<keyword evidence="1" id="KW-1133">Transmembrane helix</keyword>
<comment type="caution">
    <text evidence="2">The sequence shown here is derived from an EMBL/GenBank/DDBJ whole genome shotgun (WGS) entry which is preliminary data.</text>
</comment>
<feature type="transmembrane region" description="Helical" evidence="1">
    <location>
        <begin position="38"/>
        <end position="57"/>
    </location>
</feature>
<evidence type="ECO:0000256" key="1">
    <source>
        <dbReference type="SAM" id="Phobius"/>
    </source>
</evidence>
<dbReference type="AlphaFoldDB" id="A0A3E0VYI8"/>
<keyword evidence="1" id="KW-0472">Membrane</keyword>
<gene>
    <name evidence="2" type="ORF">B7R21_06280</name>
</gene>
<accession>A0A3E0VYI8</accession>
<protein>
    <submittedName>
        <fullName evidence="2">Uncharacterized protein</fullName>
    </submittedName>
</protein>
<organism evidence="2 3">
    <name type="scientific">Subtercola boreus</name>
    <dbReference type="NCBI Taxonomy" id="120213"/>
    <lineage>
        <taxon>Bacteria</taxon>
        <taxon>Bacillati</taxon>
        <taxon>Actinomycetota</taxon>
        <taxon>Actinomycetes</taxon>
        <taxon>Micrococcales</taxon>
        <taxon>Microbacteriaceae</taxon>
        <taxon>Subtercola</taxon>
    </lineage>
</organism>
<evidence type="ECO:0000313" key="3">
    <source>
        <dbReference type="Proteomes" id="UP000256709"/>
    </source>
</evidence>
<dbReference type="RefSeq" id="WP_116282401.1">
    <property type="nucleotide sequence ID" value="NZ_NBXA01000013.1"/>
</dbReference>
<feature type="transmembrane region" description="Helical" evidence="1">
    <location>
        <begin position="69"/>
        <end position="89"/>
    </location>
</feature>
<evidence type="ECO:0000313" key="2">
    <source>
        <dbReference type="EMBL" id="RFA14549.1"/>
    </source>
</evidence>
<sequence length="122" mass="13725">MTSRWVYLGKYLFFALFGVVAAIRGAPSLDLSTPDGYRPIWAVFIVIASLGCLYGCLRDNERLEWLSLLVMLPCLGAYVYAIAYAAAYGAREKQALAIIITLVLFLPTGRWFDLMPRLKVRK</sequence>
<dbReference type="Proteomes" id="UP000256709">
    <property type="component" value="Unassembled WGS sequence"/>
</dbReference>
<feature type="transmembrane region" description="Helical" evidence="1">
    <location>
        <begin position="95"/>
        <end position="112"/>
    </location>
</feature>
<keyword evidence="1" id="KW-0812">Transmembrane</keyword>
<name>A0A3E0VYI8_9MICO</name>
<dbReference type="EMBL" id="NBXA01000013">
    <property type="protein sequence ID" value="RFA14549.1"/>
    <property type="molecule type" value="Genomic_DNA"/>
</dbReference>
<proteinExistence type="predicted"/>
<reference evidence="2 3" key="1">
    <citation type="submission" date="2017-04" db="EMBL/GenBank/DDBJ databases">
        <title>Comparative genome analysis of Subtercola boreus.</title>
        <authorList>
            <person name="Cho Y.-J."/>
            <person name="Cho A."/>
            <person name="Kim O.-S."/>
            <person name="Lee J.-I."/>
        </authorList>
    </citation>
    <scope>NUCLEOTIDE SEQUENCE [LARGE SCALE GENOMIC DNA]</scope>
    <source>
        <strain evidence="2 3">P27444</strain>
    </source>
</reference>